<feature type="transmembrane region" description="Helical" evidence="1">
    <location>
        <begin position="405"/>
        <end position="424"/>
    </location>
</feature>
<evidence type="ECO:0000256" key="1">
    <source>
        <dbReference type="SAM" id="Phobius"/>
    </source>
</evidence>
<gene>
    <name evidence="2" type="ORF">INF35_10860</name>
</gene>
<keyword evidence="1" id="KW-0812">Transmembrane</keyword>
<keyword evidence="1" id="KW-1133">Transmembrane helix</keyword>
<feature type="transmembrane region" description="Helical" evidence="1">
    <location>
        <begin position="82"/>
        <end position="103"/>
    </location>
</feature>
<name>A0ABR9R557_9FIRM</name>
<dbReference type="Proteomes" id="UP000768567">
    <property type="component" value="Unassembled WGS sequence"/>
</dbReference>
<organism evidence="2 3">
    <name type="scientific">Gemmiger gallinarum</name>
    <dbReference type="NCBI Taxonomy" id="2779354"/>
    <lineage>
        <taxon>Bacteria</taxon>
        <taxon>Bacillati</taxon>
        <taxon>Bacillota</taxon>
        <taxon>Clostridia</taxon>
        <taxon>Eubacteriales</taxon>
        <taxon>Gemmiger</taxon>
    </lineage>
</organism>
<feature type="transmembrane region" description="Helical" evidence="1">
    <location>
        <begin position="251"/>
        <end position="267"/>
    </location>
</feature>
<sequence>MPPVLERCRAALAAQPRGVRLLLAAALAFVCVLAGGAVTAYGGLLLVVWMWVLCMGGLCLLLGTAWKIAFPGEAPFWKDKPFLRAFAGGAVVGFGVIAALVLYRQTVYGEDAINYFAKQQLLFSTFSTNGFYGVHVLLESLLTADYKMFMNLFISVPYLFLPRTINCFMLCYTLTCFVPMWLALLMVAKRAAVWFGGTRTALYYPLCMAAMVLWPMFLWPATHGMPDAFGLTFVSVILLLTADYRFDRLEAGRLVCLFAATFALVLTRRWYMFWILAYYLAYTVAVLLGAARRRVFGLVLGNLLKFGIPAVICVVVPLLPTFITALTTDYADIYGAFYGGGLLSNLIAQFERQGALFCLLCLAGLVLALSRKASRGPALVTLASAAVAVVLFTRTQSLGDHQSLILAPLYLGTIFCALAALCALQRKAAVRAGAAVTAVFFCLNFGNALRVSGLSTGTILLSDEALDLTRRTDLDQMRAVTDFVLEHCTTEDTVYINIDSGGYSGSTFAYSDPAHVELQSIILWENSVPSTHGFPTEIWTSKYVMVTDEFETGTLVGDINRALRTDTPAAAHYTYVTQFPLQNGLTLYCYERNSTPDQAEADYFKELFAGYDARWPQLYSQRIDEYMASLG</sequence>
<feature type="transmembrane region" description="Helical" evidence="1">
    <location>
        <begin position="228"/>
        <end position="244"/>
    </location>
</feature>
<evidence type="ECO:0000313" key="3">
    <source>
        <dbReference type="Proteomes" id="UP000768567"/>
    </source>
</evidence>
<dbReference type="RefSeq" id="WP_193502338.1">
    <property type="nucleotide sequence ID" value="NZ_JADCKC010000003.1"/>
</dbReference>
<feature type="transmembrane region" description="Helical" evidence="1">
    <location>
        <begin position="273"/>
        <end position="291"/>
    </location>
</feature>
<feature type="transmembrane region" description="Helical" evidence="1">
    <location>
        <begin position="200"/>
        <end position="222"/>
    </location>
</feature>
<feature type="transmembrane region" description="Helical" evidence="1">
    <location>
        <begin position="346"/>
        <end position="369"/>
    </location>
</feature>
<feature type="transmembrane region" description="Helical" evidence="1">
    <location>
        <begin position="21"/>
        <end position="42"/>
    </location>
</feature>
<reference evidence="2 3" key="1">
    <citation type="submission" date="2020-10" db="EMBL/GenBank/DDBJ databases">
        <title>ChiBAC.</title>
        <authorList>
            <person name="Zenner C."/>
            <person name="Hitch T.C.A."/>
            <person name="Clavel T."/>
        </authorList>
    </citation>
    <scope>NUCLEOTIDE SEQUENCE [LARGE SCALE GENOMIC DNA]</scope>
    <source>
        <strain evidence="2 3">DSM 109015</strain>
    </source>
</reference>
<proteinExistence type="predicted"/>
<feature type="transmembrane region" description="Helical" evidence="1">
    <location>
        <begin position="160"/>
        <end position="188"/>
    </location>
</feature>
<dbReference type="EMBL" id="JADCKC010000003">
    <property type="protein sequence ID" value="MBE5038286.1"/>
    <property type="molecule type" value="Genomic_DNA"/>
</dbReference>
<protein>
    <submittedName>
        <fullName evidence="2">Uncharacterized protein</fullName>
    </submittedName>
</protein>
<feature type="transmembrane region" description="Helical" evidence="1">
    <location>
        <begin position="376"/>
        <end position="393"/>
    </location>
</feature>
<feature type="transmembrane region" description="Helical" evidence="1">
    <location>
        <begin position="48"/>
        <end position="70"/>
    </location>
</feature>
<evidence type="ECO:0000313" key="2">
    <source>
        <dbReference type="EMBL" id="MBE5038286.1"/>
    </source>
</evidence>
<comment type="caution">
    <text evidence="2">The sequence shown here is derived from an EMBL/GenBank/DDBJ whole genome shotgun (WGS) entry which is preliminary data.</text>
</comment>
<keyword evidence="3" id="KW-1185">Reference proteome</keyword>
<feature type="transmembrane region" description="Helical" evidence="1">
    <location>
        <begin position="303"/>
        <end position="326"/>
    </location>
</feature>
<keyword evidence="1" id="KW-0472">Membrane</keyword>
<accession>A0ABR9R557</accession>